<evidence type="ECO:0000313" key="5">
    <source>
        <dbReference type="Proteomes" id="UP000295087"/>
    </source>
</evidence>
<reference evidence="4 5" key="1">
    <citation type="submission" date="2019-03" db="EMBL/GenBank/DDBJ databases">
        <title>Genomic Encyclopedia of Type Strains, Phase IV (KMG-IV): sequencing the most valuable type-strain genomes for metagenomic binning, comparative biology and taxonomic classification.</title>
        <authorList>
            <person name="Goeker M."/>
        </authorList>
    </citation>
    <scope>NUCLEOTIDE SEQUENCE [LARGE SCALE GENOMIC DNA]</scope>
    <source>
        <strain evidence="4 5">DSM 44496</strain>
    </source>
</reference>
<dbReference type="GO" id="GO:0006508">
    <property type="term" value="P:proteolysis"/>
    <property type="evidence" value="ECO:0007669"/>
    <property type="project" value="InterPro"/>
</dbReference>
<feature type="transmembrane region" description="Helical" evidence="1">
    <location>
        <begin position="429"/>
        <end position="450"/>
    </location>
</feature>
<dbReference type="PANTHER" id="PTHR43265">
    <property type="entry name" value="ESTERASE ESTD"/>
    <property type="match status" value="1"/>
</dbReference>
<sequence length="453" mass="47587">MITRIVLLTSMIAALIACAPTAGADETTTADITFTRSDGTTTTGTVHAPVGATGLPGVVLVHGSGDGRSPQYAQIATAFARQGIVTLRYEKRTEDYTPAHRDYSLLADDALASAAALRERPEVDPARVGLWGLSEGGWVAPLAASRSEDVAFLIVVGANAGAPAAQQAWANETRFGAAGVRGSMIDTLGRNAIRVSAVAGLFAQAYYDPVPVLEAIGQPVLAIWGDKDRLTPPGDSLRGFRDAFERVGKTDYTLRTLDAQHGAFTTTDGFDKGADLASGYPELVGDWVKGLPGSAGKHSDEPAAQAHSVTPLAPQAWWESPTALVVLFLGTVLTLLGYALTGFASAWRLPRAGVARVLVTTAGIGIIGTIAQVLYVASTRATSFGPLLFGRTLPWLTLQVIAVCAVCSLIYLIARRGTILEGAGKGARVRWMLVFVGGIGFTLWALYWGLLLP</sequence>
<organism evidence="4 5">
    <name type="scientific">Nocardia ignorata</name>
    <dbReference type="NCBI Taxonomy" id="145285"/>
    <lineage>
        <taxon>Bacteria</taxon>
        <taxon>Bacillati</taxon>
        <taxon>Actinomycetota</taxon>
        <taxon>Actinomycetes</taxon>
        <taxon>Mycobacteriales</taxon>
        <taxon>Nocardiaceae</taxon>
        <taxon>Nocardia</taxon>
    </lineage>
</organism>
<dbReference type="PROSITE" id="PS51257">
    <property type="entry name" value="PROKAR_LIPOPROTEIN"/>
    <property type="match status" value="1"/>
</dbReference>
<dbReference type="GO" id="GO:0008236">
    <property type="term" value="F:serine-type peptidase activity"/>
    <property type="evidence" value="ECO:0007669"/>
    <property type="project" value="InterPro"/>
</dbReference>
<dbReference type="Proteomes" id="UP000295087">
    <property type="component" value="Unassembled WGS sequence"/>
</dbReference>
<dbReference type="InterPro" id="IPR029058">
    <property type="entry name" value="AB_hydrolase_fold"/>
</dbReference>
<dbReference type="Gene3D" id="3.40.50.1820">
    <property type="entry name" value="alpha/beta hydrolase"/>
    <property type="match status" value="1"/>
</dbReference>
<keyword evidence="1" id="KW-0472">Membrane</keyword>
<comment type="caution">
    <text evidence="4">The sequence shown here is derived from an EMBL/GenBank/DDBJ whole genome shotgun (WGS) entry which is preliminary data.</text>
</comment>
<keyword evidence="1" id="KW-0812">Transmembrane</keyword>
<feature type="signal peptide" evidence="2">
    <location>
        <begin position="1"/>
        <end position="24"/>
    </location>
</feature>
<name>A0A4R6PM55_NOCIG</name>
<dbReference type="GO" id="GO:0052689">
    <property type="term" value="F:carboxylic ester hydrolase activity"/>
    <property type="evidence" value="ECO:0007669"/>
    <property type="project" value="TreeGrafter"/>
</dbReference>
<evidence type="ECO:0000256" key="2">
    <source>
        <dbReference type="SAM" id="SignalP"/>
    </source>
</evidence>
<dbReference type="InterPro" id="IPR001375">
    <property type="entry name" value="Peptidase_S9_cat"/>
</dbReference>
<keyword evidence="1" id="KW-1133">Transmembrane helix</keyword>
<dbReference type="RefSeq" id="WP_067495837.1">
    <property type="nucleotide sequence ID" value="NZ_SNXK01000002.1"/>
</dbReference>
<dbReference type="Pfam" id="PF00326">
    <property type="entry name" value="Peptidase_S9"/>
    <property type="match status" value="1"/>
</dbReference>
<evidence type="ECO:0000313" key="4">
    <source>
        <dbReference type="EMBL" id="TDP39314.1"/>
    </source>
</evidence>
<feature type="chain" id="PRO_5020434843" description="Peptidase S9 prolyl oligopeptidase catalytic domain-containing protein" evidence="2">
    <location>
        <begin position="25"/>
        <end position="453"/>
    </location>
</feature>
<feature type="domain" description="Peptidase S9 prolyl oligopeptidase catalytic" evidence="3">
    <location>
        <begin position="107"/>
        <end position="267"/>
    </location>
</feature>
<feature type="transmembrane region" description="Helical" evidence="1">
    <location>
        <begin position="323"/>
        <end position="347"/>
    </location>
</feature>
<accession>A0A4R6PM55</accession>
<protein>
    <recommendedName>
        <fullName evidence="3">Peptidase S9 prolyl oligopeptidase catalytic domain-containing protein</fullName>
    </recommendedName>
</protein>
<evidence type="ECO:0000259" key="3">
    <source>
        <dbReference type="Pfam" id="PF00326"/>
    </source>
</evidence>
<dbReference type="SUPFAM" id="SSF53474">
    <property type="entry name" value="alpha/beta-Hydrolases"/>
    <property type="match status" value="1"/>
</dbReference>
<feature type="transmembrane region" description="Helical" evidence="1">
    <location>
        <begin position="354"/>
        <end position="375"/>
    </location>
</feature>
<gene>
    <name evidence="4" type="ORF">DFR75_10224</name>
</gene>
<keyword evidence="5" id="KW-1185">Reference proteome</keyword>
<dbReference type="EMBL" id="SNXK01000002">
    <property type="protein sequence ID" value="TDP39314.1"/>
    <property type="molecule type" value="Genomic_DNA"/>
</dbReference>
<feature type="transmembrane region" description="Helical" evidence="1">
    <location>
        <begin position="395"/>
        <end position="414"/>
    </location>
</feature>
<evidence type="ECO:0000256" key="1">
    <source>
        <dbReference type="SAM" id="Phobius"/>
    </source>
</evidence>
<dbReference type="PANTHER" id="PTHR43265:SF1">
    <property type="entry name" value="ESTERASE ESTD"/>
    <property type="match status" value="1"/>
</dbReference>
<keyword evidence="2" id="KW-0732">Signal</keyword>
<proteinExistence type="predicted"/>
<dbReference type="InterPro" id="IPR053145">
    <property type="entry name" value="AB_hydrolase_Est10"/>
</dbReference>
<dbReference type="AlphaFoldDB" id="A0A4R6PM55"/>